<evidence type="ECO:0000256" key="1">
    <source>
        <dbReference type="SAM" id="Phobius"/>
    </source>
</evidence>
<dbReference type="AlphaFoldDB" id="X6NNR8"/>
<proteinExistence type="predicted"/>
<feature type="transmembrane region" description="Helical" evidence="1">
    <location>
        <begin position="78"/>
        <end position="102"/>
    </location>
</feature>
<organism evidence="2 3">
    <name type="scientific">Reticulomyxa filosa</name>
    <dbReference type="NCBI Taxonomy" id="46433"/>
    <lineage>
        <taxon>Eukaryota</taxon>
        <taxon>Sar</taxon>
        <taxon>Rhizaria</taxon>
        <taxon>Retaria</taxon>
        <taxon>Foraminifera</taxon>
        <taxon>Monothalamids</taxon>
        <taxon>Reticulomyxidae</taxon>
        <taxon>Reticulomyxa</taxon>
    </lineage>
</organism>
<reference evidence="2 3" key="1">
    <citation type="journal article" date="2013" name="Curr. Biol.">
        <title>The Genome of the Foraminiferan Reticulomyxa filosa.</title>
        <authorList>
            <person name="Glockner G."/>
            <person name="Hulsmann N."/>
            <person name="Schleicher M."/>
            <person name="Noegel A.A."/>
            <person name="Eichinger L."/>
            <person name="Gallinger C."/>
            <person name="Pawlowski J."/>
            <person name="Sierra R."/>
            <person name="Euteneuer U."/>
            <person name="Pillet L."/>
            <person name="Moustafa A."/>
            <person name="Platzer M."/>
            <person name="Groth M."/>
            <person name="Szafranski K."/>
            <person name="Schliwa M."/>
        </authorList>
    </citation>
    <scope>NUCLEOTIDE SEQUENCE [LARGE SCALE GENOMIC DNA]</scope>
</reference>
<keyword evidence="3" id="KW-1185">Reference proteome</keyword>
<sequence length="163" mass="19185">MESHGELHQTENSSYQMFQIRGCRIGATILLICCFRWYLSFNERLIHHSKERFYFIWLVGMFNFTEEEVPEPLVTLEWSSSVTIVMACFAFLVFALHCFHVCKRARLLPLIKNGCFLRFDKLTDDTNDESSVTSKTDSESLLFLLLLLLYSLLYLFDCTYTIF</sequence>
<feature type="transmembrane region" description="Helical" evidence="1">
    <location>
        <begin position="141"/>
        <end position="162"/>
    </location>
</feature>
<feature type="transmembrane region" description="Helical" evidence="1">
    <location>
        <begin position="21"/>
        <end position="39"/>
    </location>
</feature>
<name>X6NNR8_RETFI</name>
<dbReference type="Proteomes" id="UP000023152">
    <property type="component" value="Unassembled WGS sequence"/>
</dbReference>
<gene>
    <name evidence="2" type="ORF">RFI_09236</name>
</gene>
<evidence type="ECO:0000313" key="3">
    <source>
        <dbReference type="Proteomes" id="UP000023152"/>
    </source>
</evidence>
<accession>X6NNR8</accession>
<keyword evidence="1" id="KW-0812">Transmembrane</keyword>
<dbReference type="EMBL" id="ASPP01006976">
    <property type="protein sequence ID" value="ETO27895.1"/>
    <property type="molecule type" value="Genomic_DNA"/>
</dbReference>
<comment type="caution">
    <text evidence="2">The sequence shown here is derived from an EMBL/GenBank/DDBJ whole genome shotgun (WGS) entry which is preliminary data.</text>
</comment>
<keyword evidence="1" id="KW-1133">Transmembrane helix</keyword>
<keyword evidence="1" id="KW-0472">Membrane</keyword>
<protein>
    <submittedName>
        <fullName evidence="2">Uncharacterized protein</fullName>
    </submittedName>
</protein>
<evidence type="ECO:0000313" key="2">
    <source>
        <dbReference type="EMBL" id="ETO27895.1"/>
    </source>
</evidence>